<dbReference type="Gene3D" id="3.10.350.10">
    <property type="entry name" value="LysM domain"/>
    <property type="match status" value="1"/>
</dbReference>
<gene>
    <name evidence="2" type="ORF">ETP43_03215</name>
</gene>
<comment type="caution">
    <text evidence="2">The sequence shown here is derived from an EMBL/GenBank/DDBJ whole genome shotgun (WGS) entry which is preliminary data.</text>
</comment>
<protein>
    <submittedName>
        <fullName evidence="2">DUF3794 domain-containing protein</fullName>
    </submittedName>
</protein>
<sequence length="520" mass="59034">MELRKKELHMLRKKSEAQNQITFDEDFNVPDHKADIGQMIQKKGEVEIDQVQVSEGKAVIQGQLVFRLLYVADSPGRTVSSLEGKLPIEETLHLDEVRSGDKVCLKWEIEDLTIHLINSRKLNIKAIVEFFAVVDENTQVAVPVELKGADQISTKKKTIRVLTLGVHKKDILRKKEEITLASNKPNIHQILWKDIQVRGLEMRAQEGKVTARGELSVFVLYVSDDEANPLQWLEQTIPFSGELSCTGCTMDMIPYIDTTMLQSNLEIKPDADGEERVLLVDVVLELDMKLYQEETETILLDVYTPKLECIPQREPQMLEQLVVKNAAKCRVSDRISVAEAQGKILQICHGEGSVKVDSVQPVEHGIQVEGVVQVRILYSISDDEMPFYSMETMIPFSQMIEGEQVNGQCGYQLQADLEQLSMVMLDSSEIEVKVVLNLNTLLVTQWEENIIQEIQTKEPDQKKLEEMPGIVCYVVQPQDTLWDIAKMFYTTMDDIRKLNDLGEGEVKPRQTLLVVKNSEG</sequence>
<dbReference type="SUPFAM" id="SSF54106">
    <property type="entry name" value="LysM domain"/>
    <property type="match status" value="1"/>
</dbReference>
<dbReference type="Pfam" id="PF12673">
    <property type="entry name" value="SipL"/>
    <property type="match status" value="3"/>
</dbReference>
<dbReference type="Pfam" id="PF01476">
    <property type="entry name" value="LysM"/>
    <property type="match status" value="1"/>
</dbReference>
<evidence type="ECO:0000313" key="3">
    <source>
        <dbReference type="Proteomes" id="UP000290106"/>
    </source>
</evidence>
<dbReference type="InterPro" id="IPR018392">
    <property type="entry name" value="LysM"/>
</dbReference>
<dbReference type="PROSITE" id="PS51782">
    <property type="entry name" value="LYSM"/>
    <property type="match status" value="1"/>
</dbReference>
<accession>A0A4Q1RFH5</accession>
<reference evidence="2 3" key="1">
    <citation type="submission" date="2019-01" db="EMBL/GenBank/DDBJ databases">
        <title>Blautia sp. nov. KGMB01111 isolated human feces.</title>
        <authorList>
            <person name="Park J.-E."/>
            <person name="Kim J.-S."/>
            <person name="Park S.-H."/>
        </authorList>
    </citation>
    <scope>NUCLEOTIDE SEQUENCE [LARGE SCALE GENOMIC DNA]</scope>
    <source>
        <strain evidence="2 3">KGMB01111</strain>
    </source>
</reference>
<dbReference type="SMART" id="SM00257">
    <property type="entry name" value="LysM"/>
    <property type="match status" value="1"/>
</dbReference>
<keyword evidence="3" id="KW-1185">Reference proteome</keyword>
<proteinExistence type="predicted"/>
<dbReference type="EMBL" id="SDKC01000001">
    <property type="protein sequence ID" value="RXS74327.1"/>
    <property type="molecule type" value="Genomic_DNA"/>
</dbReference>
<feature type="domain" description="LysM" evidence="1">
    <location>
        <begin position="471"/>
        <end position="514"/>
    </location>
</feature>
<organism evidence="2 3">
    <name type="scientific">Blautia faecicola</name>
    <dbReference type="NCBI Taxonomy" id="2509240"/>
    <lineage>
        <taxon>Bacteria</taxon>
        <taxon>Bacillati</taxon>
        <taxon>Bacillota</taxon>
        <taxon>Clostridia</taxon>
        <taxon>Lachnospirales</taxon>
        <taxon>Lachnospiraceae</taxon>
        <taxon>Blautia</taxon>
    </lineage>
</organism>
<evidence type="ECO:0000259" key="1">
    <source>
        <dbReference type="PROSITE" id="PS51782"/>
    </source>
</evidence>
<dbReference type="CDD" id="cd00118">
    <property type="entry name" value="LysM"/>
    <property type="match status" value="1"/>
</dbReference>
<dbReference type="Proteomes" id="UP000290106">
    <property type="component" value="Unassembled WGS sequence"/>
</dbReference>
<dbReference type="InterPro" id="IPR024300">
    <property type="entry name" value="SipL_SPOCS_dom"/>
</dbReference>
<dbReference type="RefSeq" id="WP_022400233.1">
    <property type="nucleotide sequence ID" value="NZ_DAWBJR010000006.1"/>
</dbReference>
<name>A0A4Q1RFH5_9FIRM</name>
<dbReference type="InterPro" id="IPR036779">
    <property type="entry name" value="LysM_dom_sf"/>
</dbReference>
<dbReference type="AlphaFoldDB" id="A0A4Q1RFH5"/>
<evidence type="ECO:0000313" key="2">
    <source>
        <dbReference type="EMBL" id="RXS74327.1"/>
    </source>
</evidence>
<dbReference type="OrthoDB" id="9779340at2"/>